<evidence type="ECO:0000256" key="8">
    <source>
        <dbReference type="ARBA" id="ARBA00023136"/>
    </source>
</evidence>
<comment type="subcellular location">
    <subcellularLocation>
        <location evidence="2">Membrane</location>
    </subcellularLocation>
    <subcellularLocation>
        <location evidence="11">Mitochondrion inner membrane</location>
        <topology evidence="11">Single-pass membrane protein</topology>
    </subcellularLocation>
</comment>
<evidence type="ECO:0000256" key="10">
    <source>
        <dbReference type="ARBA" id="ARBA00032985"/>
    </source>
</evidence>
<proteinExistence type="inferred from homology"/>
<evidence type="ECO:0000313" key="14">
    <source>
        <dbReference type="EMBL" id="KAL1879901.1"/>
    </source>
</evidence>
<feature type="signal peptide" evidence="13">
    <location>
        <begin position="1"/>
        <end position="33"/>
    </location>
</feature>
<evidence type="ECO:0000256" key="1">
    <source>
        <dbReference type="ARBA" id="ARBA00002689"/>
    </source>
</evidence>
<feature type="chain" id="PRO_5047325862" description="MICOS complex subunit MIC12" evidence="13">
    <location>
        <begin position="34"/>
        <end position="254"/>
    </location>
</feature>
<comment type="similarity">
    <text evidence="3 11">Belongs to the MICOS complex subunit Mic12 family.</text>
</comment>
<evidence type="ECO:0000256" key="2">
    <source>
        <dbReference type="ARBA" id="ARBA00004370"/>
    </source>
</evidence>
<evidence type="ECO:0000256" key="9">
    <source>
        <dbReference type="ARBA" id="ARBA00032159"/>
    </source>
</evidence>
<keyword evidence="6" id="KW-1133">Transmembrane helix</keyword>
<organism evidence="14 15">
    <name type="scientific">Phialemonium thermophilum</name>
    <dbReference type="NCBI Taxonomy" id="223376"/>
    <lineage>
        <taxon>Eukaryota</taxon>
        <taxon>Fungi</taxon>
        <taxon>Dikarya</taxon>
        <taxon>Ascomycota</taxon>
        <taxon>Pezizomycotina</taxon>
        <taxon>Sordariomycetes</taxon>
        <taxon>Sordariomycetidae</taxon>
        <taxon>Cephalothecales</taxon>
        <taxon>Cephalothecaceae</taxon>
        <taxon>Phialemonium</taxon>
    </lineage>
</organism>
<accession>A0ABR3XV72</accession>
<keyword evidence="8" id="KW-0472">Membrane</keyword>
<dbReference type="Pfam" id="PF17050">
    <property type="entry name" value="AIM5"/>
    <property type="match status" value="1"/>
</dbReference>
<keyword evidence="13" id="KW-0732">Signal</keyword>
<evidence type="ECO:0000256" key="3">
    <source>
        <dbReference type="ARBA" id="ARBA00009188"/>
    </source>
</evidence>
<keyword evidence="11" id="KW-0999">Mitochondrion inner membrane</keyword>
<reference evidence="14 15" key="1">
    <citation type="journal article" date="2024" name="Commun. Biol.">
        <title>Comparative genomic analysis of thermophilic fungi reveals convergent evolutionary adaptations and gene losses.</title>
        <authorList>
            <person name="Steindorff A.S."/>
            <person name="Aguilar-Pontes M.V."/>
            <person name="Robinson A.J."/>
            <person name="Andreopoulos B."/>
            <person name="LaButti K."/>
            <person name="Kuo A."/>
            <person name="Mondo S."/>
            <person name="Riley R."/>
            <person name="Otillar R."/>
            <person name="Haridas S."/>
            <person name="Lipzen A."/>
            <person name="Grimwood J."/>
            <person name="Schmutz J."/>
            <person name="Clum A."/>
            <person name="Reid I.D."/>
            <person name="Moisan M.C."/>
            <person name="Butler G."/>
            <person name="Nguyen T.T.M."/>
            <person name="Dewar K."/>
            <person name="Conant G."/>
            <person name="Drula E."/>
            <person name="Henrissat B."/>
            <person name="Hansel C."/>
            <person name="Singer S."/>
            <person name="Hutchinson M.I."/>
            <person name="de Vries R.P."/>
            <person name="Natvig D.O."/>
            <person name="Powell A.J."/>
            <person name="Tsang A."/>
            <person name="Grigoriev I.V."/>
        </authorList>
    </citation>
    <scope>NUCLEOTIDE SEQUENCE [LARGE SCALE GENOMIC DNA]</scope>
    <source>
        <strain evidence="14 15">ATCC 24622</strain>
    </source>
</reference>
<evidence type="ECO:0000256" key="11">
    <source>
        <dbReference type="RuleBase" id="RU363010"/>
    </source>
</evidence>
<comment type="function">
    <text evidence="1 11">Component of the MICOS complex, a large protein complex of the mitochondrial inner membrane that plays crucial roles in the maintenance of crista junctions, inner membrane architecture, and formation of contact sites to the outer membrane.</text>
</comment>
<evidence type="ECO:0000256" key="6">
    <source>
        <dbReference type="ARBA" id="ARBA00022989"/>
    </source>
</evidence>
<evidence type="ECO:0000256" key="7">
    <source>
        <dbReference type="ARBA" id="ARBA00023128"/>
    </source>
</evidence>
<gene>
    <name evidence="14" type="ORF">VTK73DRAFT_6713</name>
</gene>
<evidence type="ECO:0000313" key="15">
    <source>
        <dbReference type="Proteomes" id="UP001586593"/>
    </source>
</evidence>
<comment type="subunit">
    <text evidence="11">Component of the mitochondrial contact site and cristae organizing system (MICOS) complex.</text>
</comment>
<sequence length="254" mass="27932">MGFTTGFTGGVTLTLSLAYLAVLSHQRNRQAQADILRVQTDVLNSLTRVRTSPSTLSEISLATARQTYPQQESFVETAKARWNAEVAAAVRWAQNKDWAEVREQAEGLLARLWGTLAPTTSVPTTPAFESSSDQPSSARTSISNAAAAGKERVAEVRHALEAGGREAAEEARAAVTKGLEKGKELVGRAKASIALAEERYESKFDSKLMHLSEVERALQQRYEKSDVMNKSVQEVLNERYKPIDQRDNTKLRGI</sequence>
<feature type="region of interest" description="Disordered" evidence="12">
    <location>
        <begin position="120"/>
        <end position="149"/>
    </location>
</feature>
<name>A0ABR3XV72_9PEZI</name>
<keyword evidence="5" id="KW-0812">Transmembrane</keyword>
<dbReference type="EMBL" id="JAZHXJ010000039">
    <property type="protein sequence ID" value="KAL1879901.1"/>
    <property type="molecule type" value="Genomic_DNA"/>
</dbReference>
<comment type="caution">
    <text evidence="14">The sequence shown here is derived from an EMBL/GenBank/DDBJ whole genome shotgun (WGS) entry which is preliminary data.</text>
</comment>
<dbReference type="Proteomes" id="UP001586593">
    <property type="component" value="Unassembled WGS sequence"/>
</dbReference>
<evidence type="ECO:0000256" key="5">
    <source>
        <dbReference type="ARBA" id="ARBA00022692"/>
    </source>
</evidence>
<dbReference type="InterPro" id="IPR031463">
    <property type="entry name" value="Mic12"/>
</dbReference>
<evidence type="ECO:0000256" key="4">
    <source>
        <dbReference type="ARBA" id="ARBA00018170"/>
    </source>
</evidence>
<protein>
    <recommendedName>
        <fullName evidence="4 11">MICOS complex subunit MIC12</fullName>
    </recommendedName>
    <alternativeName>
        <fullName evidence="10 11">Altered inheritance of mitochondria protein 5, mitochondrial</fullName>
    </alternativeName>
    <alternativeName>
        <fullName evidence="9 11">Found in mitochondrial proteome protein 51</fullName>
    </alternativeName>
</protein>
<feature type="compositionally biased region" description="Polar residues" evidence="12">
    <location>
        <begin position="120"/>
        <end position="144"/>
    </location>
</feature>
<keyword evidence="15" id="KW-1185">Reference proteome</keyword>
<evidence type="ECO:0000256" key="12">
    <source>
        <dbReference type="SAM" id="MobiDB-lite"/>
    </source>
</evidence>
<evidence type="ECO:0000256" key="13">
    <source>
        <dbReference type="SAM" id="SignalP"/>
    </source>
</evidence>
<keyword evidence="7 11" id="KW-0496">Mitochondrion</keyword>